<dbReference type="Proteomes" id="UP000672934">
    <property type="component" value="Unassembled WGS sequence"/>
</dbReference>
<comment type="caution">
    <text evidence="1">The sequence shown here is derived from an EMBL/GenBank/DDBJ whole genome shotgun (WGS) entry which is preliminary data.</text>
</comment>
<reference evidence="1" key="1">
    <citation type="submission" date="2021-03" db="EMBL/GenBank/DDBJ databases">
        <authorList>
            <person name="Peeters C."/>
        </authorList>
    </citation>
    <scope>NUCLEOTIDE SEQUENCE</scope>
    <source>
        <strain evidence="1">LMG 31506</strain>
    </source>
</reference>
<evidence type="ECO:0000313" key="2">
    <source>
        <dbReference type="Proteomes" id="UP000672934"/>
    </source>
</evidence>
<dbReference type="AlphaFoldDB" id="A0A916IPC6"/>
<dbReference type="InterPro" id="IPR022037">
    <property type="entry name" value="DUF3606"/>
</dbReference>
<name>A0A916IPC6_9BURK</name>
<evidence type="ECO:0008006" key="3">
    <source>
        <dbReference type="Google" id="ProtNLM"/>
    </source>
</evidence>
<proteinExistence type="predicted"/>
<gene>
    <name evidence="1" type="ORF">LMG31506_00170</name>
</gene>
<dbReference type="Pfam" id="PF12244">
    <property type="entry name" value="DUF3606"/>
    <property type="match status" value="1"/>
</dbReference>
<protein>
    <recommendedName>
        <fullName evidence="3">DUF3606 domain-containing protein</fullName>
    </recommendedName>
</protein>
<dbReference type="EMBL" id="CAJPUY010000001">
    <property type="protein sequence ID" value="CAG2126785.1"/>
    <property type="molecule type" value="Genomic_DNA"/>
</dbReference>
<dbReference type="RefSeq" id="WP_211945198.1">
    <property type="nucleotide sequence ID" value="NZ_CAJPUY010000001.1"/>
</dbReference>
<keyword evidence="2" id="KW-1185">Reference proteome</keyword>
<organism evidence="1 2">
    <name type="scientific">Cupriavidus yeoncheonensis</name>
    <dbReference type="NCBI Taxonomy" id="1462994"/>
    <lineage>
        <taxon>Bacteria</taxon>
        <taxon>Pseudomonadati</taxon>
        <taxon>Pseudomonadota</taxon>
        <taxon>Betaproteobacteria</taxon>
        <taxon>Burkholderiales</taxon>
        <taxon>Burkholderiaceae</taxon>
        <taxon>Cupriavidus</taxon>
    </lineage>
</organism>
<evidence type="ECO:0000313" key="1">
    <source>
        <dbReference type="EMBL" id="CAG2126785.1"/>
    </source>
</evidence>
<accession>A0A916IPC6</accession>
<sequence>MSEQINQFRPLDPGRINLMDPIEVQYWCRELGCTESALEEAVDVAGEHIAAVRARLEAGQTGAS</sequence>